<dbReference type="InterPro" id="IPR011009">
    <property type="entry name" value="Kinase-like_dom_sf"/>
</dbReference>
<dbReference type="Gene3D" id="3.30.200.20">
    <property type="entry name" value="Phosphorylase Kinase, domain 1"/>
    <property type="match status" value="1"/>
</dbReference>
<dbReference type="PANTHER" id="PTHR47829:SF1">
    <property type="entry name" value="HAD FAMILY PHOSPHATASE"/>
    <property type="match status" value="1"/>
</dbReference>
<evidence type="ECO:0000313" key="2">
    <source>
        <dbReference type="EMBL" id="CAB4322971.1"/>
    </source>
</evidence>
<proteinExistence type="predicted"/>
<dbReference type="InterPro" id="IPR052898">
    <property type="entry name" value="ACAD10-like"/>
</dbReference>
<dbReference type="Gene3D" id="3.90.1200.10">
    <property type="match status" value="1"/>
</dbReference>
<accession>A0A6J5YF03</accession>
<dbReference type="SUPFAM" id="SSF56112">
    <property type="entry name" value="Protein kinase-like (PK-like)"/>
    <property type="match status" value="1"/>
</dbReference>
<reference evidence="2" key="1">
    <citation type="submission" date="2020-05" db="EMBL/GenBank/DDBJ databases">
        <authorList>
            <person name="Chiriac C."/>
            <person name="Salcher M."/>
            <person name="Ghai R."/>
            <person name="Kavagutti S V."/>
        </authorList>
    </citation>
    <scope>NUCLEOTIDE SEQUENCE</scope>
</reference>
<dbReference type="EMBL" id="CAEMXZ010000022">
    <property type="protein sequence ID" value="CAB4322971.1"/>
    <property type="molecule type" value="Genomic_DNA"/>
</dbReference>
<name>A0A6J5YF03_9ZZZZ</name>
<organism evidence="2">
    <name type="scientific">freshwater metagenome</name>
    <dbReference type="NCBI Taxonomy" id="449393"/>
    <lineage>
        <taxon>unclassified sequences</taxon>
        <taxon>metagenomes</taxon>
        <taxon>ecological metagenomes</taxon>
    </lineage>
</organism>
<sequence>MNPDQLTAAVPLEPFQRWLETAVPAHIGEVTITHLSGGSSNLTFRVRDDANDWVLRRPPLGALLATANDMGREFRVQQALRDSEVPVAHTVALCEDDSVIGSPFYLMRFVTGTVYADADAVSALSPEQQLAASNHLIDVLARLHAVDFAAIGLADLGRPEGFLQRQIDRWTTQWERSKQRELPVIDELAARLARSVPAHTRCAIVHGDYSFNNTMWSNDDPTRMVAVLDWEMSTLGDPLTDLGMVAAYWTGAGEIMWRNRSPQPHRIGTGFPDVDHLIDRYERAAGHAVPDLDVYRVLAVFKLAIIIEGALARIRATRPDEDTTRTAETVEELAALALELADQSSVSSLHGS</sequence>
<gene>
    <name evidence="2" type="ORF">UFOPK1392_00714</name>
</gene>
<evidence type="ECO:0000259" key="1">
    <source>
        <dbReference type="Pfam" id="PF01636"/>
    </source>
</evidence>
<dbReference type="PANTHER" id="PTHR47829">
    <property type="entry name" value="HYDROLASE, PUTATIVE (AFU_ORTHOLOGUE AFUA_1G12880)-RELATED"/>
    <property type="match status" value="1"/>
</dbReference>
<dbReference type="AlphaFoldDB" id="A0A6J5YF03"/>
<protein>
    <submittedName>
        <fullName evidence="2">Unannotated protein</fullName>
    </submittedName>
</protein>
<dbReference type="InterPro" id="IPR041726">
    <property type="entry name" value="ACAD10_11_N"/>
</dbReference>
<dbReference type="Pfam" id="PF01636">
    <property type="entry name" value="APH"/>
    <property type="match status" value="1"/>
</dbReference>
<feature type="domain" description="Aminoglycoside phosphotransferase" evidence="1">
    <location>
        <begin position="31"/>
        <end position="259"/>
    </location>
</feature>
<dbReference type="InterPro" id="IPR002575">
    <property type="entry name" value="Aminoglycoside_PTrfase"/>
</dbReference>
<dbReference type="CDD" id="cd05154">
    <property type="entry name" value="ACAD10_11_N-like"/>
    <property type="match status" value="1"/>
</dbReference>